<sequence length="362" mass="40834">MDRGWTSEVEVEGTHRHETMMSYCDQQKLSPPPALAGPFHRNASWKRRWPHRWLLPPSFPPSPPRPLTAGRWELDLYTLPITLLMRACAPTTTKAATDPETLPSDHVCALRWIRFIHGIYQRMRKFADGPGSPRWDAASTVRIGRCDAVNNVILSLRLHIVHRVCPAPRVVTGRPHSIVARSRLHTVTNTNRDDIWAHPVSRDDPRGHNSWSPPTPSTAGGVTRCWVRKRLRACLGASDQQQHTSPIGVLHRTVANRESQRRIPRLNKLPRMQHSVRLHSNDGAGRREPPEALRTGYDAGHYHASLRLDKPVKVRFDADASQSAELEPETPFERESLKGLASWQRAGERPTGSVPPVHRSGS</sequence>
<organism evidence="2 3">
    <name type="scientific">Colletotrichum musicola</name>
    <dbReference type="NCBI Taxonomy" id="2175873"/>
    <lineage>
        <taxon>Eukaryota</taxon>
        <taxon>Fungi</taxon>
        <taxon>Dikarya</taxon>
        <taxon>Ascomycota</taxon>
        <taxon>Pezizomycotina</taxon>
        <taxon>Sordariomycetes</taxon>
        <taxon>Hypocreomycetidae</taxon>
        <taxon>Glomerellales</taxon>
        <taxon>Glomerellaceae</taxon>
        <taxon>Colletotrichum</taxon>
        <taxon>Colletotrichum orchidearum species complex</taxon>
    </lineage>
</organism>
<keyword evidence="3" id="KW-1185">Reference proteome</keyword>
<dbReference type="Proteomes" id="UP000639643">
    <property type="component" value="Unassembled WGS sequence"/>
</dbReference>
<feature type="region of interest" description="Disordered" evidence="1">
    <location>
        <begin position="276"/>
        <end position="295"/>
    </location>
</feature>
<dbReference type="EMBL" id="WIGM01000213">
    <property type="protein sequence ID" value="KAF6833622.1"/>
    <property type="molecule type" value="Genomic_DNA"/>
</dbReference>
<evidence type="ECO:0000256" key="1">
    <source>
        <dbReference type="SAM" id="MobiDB-lite"/>
    </source>
</evidence>
<protein>
    <submittedName>
        <fullName evidence="2">Uncharacterized protein</fullName>
    </submittedName>
</protein>
<dbReference type="AlphaFoldDB" id="A0A8H6KLB7"/>
<evidence type="ECO:0000313" key="3">
    <source>
        <dbReference type="Proteomes" id="UP000639643"/>
    </source>
</evidence>
<feature type="compositionally biased region" description="Basic and acidic residues" evidence="1">
    <location>
        <begin position="195"/>
        <end position="207"/>
    </location>
</feature>
<comment type="caution">
    <text evidence="2">The sequence shown here is derived from an EMBL/GenBank/DDBJ whole genome shotgun (WGS) entry which is preliminary data.</text>
</comment>
<feature type="region of interest" description="Disordered" evidence="1">
    <location>
        <begin position="195"/>
        <end position="219"/>
    </location>
</feature>
<evidence type="ECO:0000313" key="2">
    <source>
        <dbReference type="EMBL" id="KAF6833622.1"/>
    </source>
</evidence>
<reference evidence="2" key="1">
    <citation type="journal article" date="2020" name="Phytopathology">
        <title>Genome Sequence Resources of Colletotrichum truncatum, C. plurivorum, C. musicola, and C. sojae: Four Species Pathogenic to Soybean (Glycine max).</title>
        <authorList>
            <person name="Rogerio F."/>
            <person name="Boufleur T.R."/>
            <person name="Ciampi-Guillardi M."/>
            <person name="Sukno S.A."/>
            <person name="Thon M.R."/>
            <person name="Massola Junior N.S."/>
            <person name="Baroncelli R."/>
        </authorList>
    </citation>
    <scope>NUCLEOTIDE SEQUENCE</scope>
    <source>
        <strain evidence="2">LFN0074</strain>
    </source>
</reference>
<accession>A0A8H6KLB7</accession>
<feature type="region of interest" description="Disordered" evidence="1">
    <location>
        <begin position="318"/>
        <end position="362"/>
    </location>
</feature>
<name>A0A8H6KLB7_9PEZI</name>
<feature type="compositionally biased region" description="Polar residues" evidence="1">
    <location>
        <begin position="209"/>
        <end position="219"/>
    </location>
</feature>
<proteinExistence type="predicted"/>
<gene>
    <name evidence="2" type="ORF">CMUS01_06506</name>
</gene>